<dbReference type="EMBL" id="PCMW01000011">
    <property type="protein sequence ID" value="PDS26607.1"/>
    <property type="molecule type" value="Genomic_DNA"/>
</dbReference>
<proteinExistence type="predicted"/>
<dbReference type="Gene3D" id="3.40.630.30">
    <property type="match status" value="1"/>
</dbReference>
<name>A0A2H3L1E6_9FLAO</name>
<dbReference type="OrthoDB" id="2352823at2"/>
<gene>
    <name evidence="2" type="ORF">B0A77_01850</name>
</gene>
<dbReference type="InterPro" id="IPR016181">
    <property type="entry name" value="Acyl_CoA_acyltransferase"/>
</dbReference>
<evidence type="ECO:0000313" key="3">
    <source>
        <dbReference type="Proteomes" id="UP000220828"/>
    </source>
</evidence>
<dbReference type="AlphaFoldDB" id="A0A2H3L1E6"/>
<reference evidence="2 3" key="1">
    <citation type="submission" date="2017-09" db="EMBL/GenBank/DDBJ databases">
        <title>Whole genomes of Flavobacteriaceae.</title>
        <authorList>
            <person name="Stine C."/>
            <person name="Li C."/>
            <person name="Tadesse D."/>
        </authorList>
    </citation>
    <scope>NUCLEOTIDE SEQUENCE [LARGE SCALE GENOMIC DNA]</scope>
    <source>
        <strain evidence="2 3">ATCC 35036</strain>
    </source>
</reference>
<accession>A0A2H3L1E6</accession>
<dbReference type="PROSITE" id="PS51186">
    <property type="entry name" value="GNAT"/>
    <property type="match status" value="1"/>
</dbReference>
<evidence type="ECO:0000313" key="2">
    <source>
        <dbReference type="EMBL" id="PDS26607.1"/>
    </source>
</evidence>
<dbReference type="Pfam" id="PF13673">
    <property type="entry name" value="Acetyltransf_10"/>
    <property type="match status" value="1"/>
</dbReference>
<comment type="caution">
    <text evidence="2">The sequence shown here is derived from an EMBL/GenBank/DDBJ whole genome shotgun (WGS) entry which is preliminary data.</text>
</comment>
<dbReference type="GO" id="GO:0016747">
    <property type="term" value="F:acyltransferase activity, transferring groups other than amino-acyl groups"/>
    <property type="evidence" value="ECO:0007669"/>
    <property type="project" value="InterPro"/>
</dbReference>
<feature type="domain" description="N-acetyltransferase" evidence="1">
    <location>
        <begin position="1"/>
        <end position="144"/>
    </location>
</feature>
<dbReference type="SUPFAM" id="SSF55729">
    <property type="entry name" value="Acyl-CoA N-acyltransferases (Nat)"/>
    <property type="match status" value="1"/>
</dbReference>
<organism evidence="2 3">
    <name type="scientific">Flavobacterium branchiophilum</name>
    <dbReference type="NCBI Taxonomy" id="55197"/>
    <lineage>
        <taxon>Bacteria</taxon>
        <taxon>Pseudomonadati</taxon>
        <taxon>Bacteroidota</taxon>
        <taxon>Flavobacteriia</taxon>
        <taxon>Flavobacteriales</taxon>
        <taxon>Flavobacteriaceae</taxon>
        <taxon>Flavobacterium</taxon>
    </lineage>
</organism>
<dbReference type="RefSeq" id="WP_014085126.1">
    <property type="nucleotide sequence ID" value="NZ_CBCSFI010000001.1"/>
</dbReference>
<protein>
    <submittedName>
        <fullName evidence="2">N-acetyltransferase</fullName>
    </submittedName>
</protein>
<dbReference type="InterPro" id="IPR000182">
    <property type="entry name" value="GNAT_dom"/>
</dbReference>
<dbReference type="CDD" id="cd04301">
    <property type="entry name" value="NAT_SF"/>
    <property type="match status" value="1"/>
</dbReference>
<evidence type="ECO:0000259" key="1">
    <source>
        <dbReference type="PROSITE" id="PS51186"/>
    </source>
</evidence>
<dbReference type="Proteomes" id="UP000220828">
    <property type="component" value="Unassembled WGS sequence"/>
</dbReference>
<keyword evidence="2" id="KW-0808">Transferase</keyword>
<sequence>MVIKLDPCAVLSVRQSVLRIGLPLESCVFEGDNEPNTQHFGFVVGQRIVGVVTLMKKEHHQLNHQNSFQLRGMAVLDAFRGQNIGNALLKQCEIAVASFEKSLIWMNARKGALDFYSKFQYEVVGFGFEIDQIGTHFLMKKEFYR</sequence>
<dbReference type="OMA" id="YQLRGMA"/>